<protein>
    <submittedName>
        <fullName evidence="2">Uncharacterized protein</fullName>
    </submittedName>
</protein>
<dbReference type="Proteomes" id="UP000664161">
    <property type="component" value="Unassembled WGS sequence"/>
</dbReference>
<evidence type="ECO:0000313" key="3">
    <source>
        <dbReference type="Proteomes" id="UP000664161"/>
    </source>
</evidence>
<dbReference type="EMBL" id="JAGBKN010000001">
    <property type="protein sequence ID" value="MBO1515791.1"/>
    <property type="molecule type" value="Genomic_DNA"/>
</dbReference>
<sequence length="183" mass="20161">MAGSLLGCQPNNDTDTAVSEEAPVDNHADHEQGHEMHDNKEHEEHGYEEHSDMEHGHEGPNNHEDHSHESHSHEEHAHAGHDHAAHTSNSTPFSCEPTATIGVSYHSDSTPQTAHLLIDGIEYDLTASAESNDQQTYMSDIGLDDRHGIIWQVSGDEAILLNKTLDDEVAISDEQILFNCHTA</sequence>
<proteinExistence type="predicted"/>
<comment type="caution">
    <text evidence="2">The sequence shown here is derived from an EMBL/GenBank/DDBJ whole genome shotgun (WGS) entry which is preliminary data.</text>
</comment>
<accession>A0AAW4IQ41</accession>
<keyword evidence="3" id="KW-1185">Reference proteome</keyword>
<evidence type="ECO:0000313" key="2">
    <source>
        <dbReference type="EMBL" id="MBO1515791.1"/>
    </source>
</evidence>
<gene>
    <name evidence="2" type="ORF">J3491_00385</name>
</gene>
<dbReference type="RefSeq" id="WP_207968820.1">
    <property type="nucleotide sequence ID" value="NZ_JAGBKN010000001.1"/>
</dbReference>
<evidence type="ECO:0000256" key="1">
    <source>
        <dbReference type="SAM" id="MobiDB-lite"/>
    </source>
</evidence>
<name>A0AAW4IQ41_9GAMM</name>
<dbReference type="AlphaFoldDB" id="A0AAW4IQ41"/>
<organism evidence="2 3">
    <name type="scientific">Psychrobacter halodurans</name>
    <dbReference type="NCBI Taxonomy" id="2818439"/>
    <lineage>
        <taxon>Bacteria</taxon>
        <taxon>Pseudomonadati</taxon>
        <taxon>Pseudomonadota</taxon>
        <taxon>Gammaproteobacteria</taxon>
        <taxon>Moraxellales</taxon>
        <taxon>Moraxellaceae</taxon>
        <taxon>Psychrobacter</taxon>
    </lineage>
</organism>
<feature type="region of interest" description="Disordered" evidence="1">
    <location>
        <begin position="1"/>
        <end position="93"/>
    </location>
</feature>
<reference evidence="2 3" key="1">
    <citation type="submission" date="2021-03" db="EMBL/GenBank/DDBJ databases">
        <authorList>
            <person name="Shang D.-D."/>
            <person name="Du Z.-J."/>
            <person name="Chen G.-J."/>
        </authorList>
    </citation>
    <scope>NUCLEOTIDE SEQUENCE [LARGE SCALE GENOMIC DNA]</scope>
    <source>
        <strain evidence="2 3">F2608</strain>
    </source>
</reference>
<feature type="compositionally biased region" description="Basic and acidic residues" evidence="1">
    <location>
        <begin position="24"/>
        <end position="85"/>
    </location>
</feature>